<accession>A0ABD0JME9</accession>
<evidence type="ECO:0000313" key="1">
    <source>
        <dbReference type="EMBL" id="KAK7476019.1"/>
    </source>
</evidence>
<dbReference type="EMBL" id="JACVVK020000387">
    <property type="protein sequence ID" value="KAK7476019.1"/>
    <property type="molecule type" value="Genomic_DNA"/>
</dbReference>
<protein>
    <submittedName>
        <fullName evidence="1">Uncharacterized protein</fullName>
    </submittedName>
</protein>
<sequence length="49" mass="5399">VAKHCRWESQRCVLLQQAVVTDCSAEVLRQVAPSFSAVRPVTVTLSITD</sequence>
<dbReference type="AlphaFoldDB" id="A0ABD0JME9"/>
<name>A0ABD0JME9_9CAEN</name>
<proteinExistence type="predicted"/>
<evidence type="ECO:0000313" key="2">
    <source>
        <dbReference type="Proteomes" id="UP001519460"/>
    </source>
</evidence>
<feature type="non-terminal residue" evidence="1">
    <location>
        <position position="1"/>
    </location>
</feature>
<reference evidence="1 2" key="1">
    <citation type="journal article" date="2023" name="Sci. Data">
        <title>Genome assembly of the Korean intertidal mud-creeper Batillaria attramentaria.</title>
        <authorList>
            <person name="Patra A.K."/>
            <person name="Ho P.T."/>
            <person name="Jun S."/>
            <person name="Lee S.J."/>
            <person name="Kim Y."/>
            <person name="Won Y.J."/>
        </authorList>
    </citation>
    <scope>NUCLEOTIDE SEQUENCE [LARGE SCALE GENOMIC DNA]</scope>
    <source>
        <strain evidence="1">Wonlab-2016</strain>
    </source>
</reference>
<gene>
    <name evidence="1" type="ORF">BaRGS_00032726</name>
</gene>
<keyword evidence="2" id="KW-1185">Reference proteome</keyword>
<comment type="caution">
    <text evidence="1">The sequence shown here is derived from an EMBL/GenBank/DDBJ whole genome shotgun (WGS) entry which is preliminary data.</text>
</comment>
<dbReference type="Proteomes" id="UP001519460">
    <property type="component" value="Unassembled WGS sequence"/>
</dbReference>
<organism evidence="1 2">
    <name type="scientific">Batillaria attramentaria</name>
    <dbReference type="NCBI Taxonomy" id="370345"/>
    <lineage>
        <taxon>Eukaryota</taxon>
        <taxon>Metazoa</taxon>
        <taxon>Spiralia</taxon>
        <taxon>Lophotrochozoa</taxon>
        <taxon>Mollusca</taxon>
        <taxon>Gastropoda</taxon>
        <taxon>Caenogastropoda</taxon>
        <taxon>Sorbeoconcha</taxon>
        <taxon>Cerithioidea</taxon>
        <taxon>Batillariidae</taxon>
        <taxon>Batillaria</taxon>
    </lineage>
</organism>